<dbReference type="Proteomes" id="UP001632037">
    <property type="component" value="Unassembled WGS sequence"/>
</dbReference>
<evidence type="ECO:0008006" key="3">
    <source>
        <dbReference type="Google" id="ProtNLM"/>
    </source>
</evidence>
<reference evidence="1 2" key="1">
    <citation type="submission" date="2024-09" db="EMBL/GenBank/DDBJ databases">
        <title>Genome sequencing and assembly of Phytophthora oleae, isolate VK10A, causative agent of rot of olive drupes.</title>
        <authorList>
            <person name="Conti Taguali S."/>
            <person name="Riolo M."/>
            <person name="La Spada F."/>
            <person name="Cacciola S.O."/>
            <person name="Dionisio G."/>
        </authorList>
    </citation>
    <scope>NUCLEOTIDE SEQUENCE [LARGE SCALE GENOMIC DNA]</scope>
    <source>
        <strain evidence="1 2">VK10A</strain>
    </source>
</reference>
<dbReference type="EMBL" id="JBIMZQ010000027">
    <property type="protein sequence ID" value="KAL3663608.1"/>
    <property type="molecule type" value="Genomic_DNA"/>
</dbReference>
<accession>A0ABD3FA20</accession>
<dbReference type="AlphaFoldDB" id="A0ABD3FA20"/>
<proteinExistence type="predicted"/>
<organism evidence="1 2">
    <name type="scientific">Phytophthora oleae</name>
    <dbReference type="NCBI Taxonomy" id="2107226"/>
    <lineage>
        <taxon>Eukaryota</taxon>
        <taxon>Sar</taxon>
        <taxon>Stramenopiles</taxon>
        <taxon>Oomycota</taxon>
        <taxon>Peronosporomycetes</taxon>
        <taxon>Peronosporales</taxon>
        <taxon>Peronosporaceae</taxon>
        <taxon>Phytophthora</taxon>
    </lineage>
</organism>
<comment type="caution">
    <text evidence="1">The sequence shown here is derived from an EMBL/GenBank/DDBJ whole genome shotgun (WGS) entry which is preliminary data.</text>
</comment>
<evidence type="ECO:0000313" key="2">
    <source>
        <dbReference type="Proteomes" id="UP001632037"/>
    </source>
</evidence>
<keyword evidence="2" id="KW-1185">Reference proteome</keyword>
<gene>
    <name evidence="1" type="ORF">V7S43_011494</name>
</gene>
<evidence type="ECO:0000313" key="1">
    <source>
        <dbReference type="EMBL" id="KAL3663608.1"/>
    </source>
</evidence>
<protein>
    <recommendedName>
        <fullName evidence="3">NlpC/P60 domain-containing protein</fullName>
    </recommendedName>
</protein>
<sequence>MGLLGADDDDLCVFNALKRVAELTGRPDIVTQQAIDQFVDDELVLYSRDLREGAGRDFAYNAIANTNHSIPGRRGTRVLGEIKIPDGIYIVGAYNHRHIGHGAVLTAQGNKRLIYDLKEGKPILSAKKWINFYAFVRPFIVLK</sequence>
<name>A0ABD3FA20_9STRA</name>